<feature type="compositionally biased region" description="Basic and acidic residues" evidence="1">
    <location>
        <begin position="141"/>
        <end position="169"/>
    </location>
</feature>
<keyword evidence="3" id="KW-1185">Reference proteome</keyword>
<protein>
    <submittedName>
        <fullName evidence="2">Uncharacterized protein</fullName>
    </submittedName>
</protein>
<feature type="region of interest" description="Disordered" evidence="1">
    <location>
        <begin position="846"/>
        <end position="877"/>
    </location>
</feature>
<feature type="region of interest" description="Disordered" evidence="1">
    <location>
        <begin position="138"/>
        <end position="210"/>
    </location>
</feature>
<feature type="region of interest" description="Disordered" evidence="1">
    <location>
        <begin position="672"/>
        <end position="692"/>
    </location>
</feature>
<name>A0A8H4VN11_9AGAR</name>
<feature type="compositionally biased region" description="Low complexity" evidence="1">
    <location>
        <begin position="849"/>
        <end position="875"/>
    </location>
</feature>
<gene>
    <name evidence="2" type="ORF">D9613_007984</name>
</gene>
<organism evidence="2 3">
    <name type="scientific">Agrocybe pediades</name>
    <dbReference type="NCBI Taxonomy" id="84607"/>
    <lineage>
        <taxon>Eukaryota</taxon>
        <taxon>Fungi</taxon>
        <taxon>Dikarya</taxon>
        <taxon>Basidiomycota</taxon>
        <taxon>Agaricomycotina</taxon>
        <taxon>Agaricomycetes</taxon>
        <taxon>Agaricomycetidae</taxon>
        <taxon>Agaricales</taxon>
        <taxon>Agaricineae</taxon>
        <taxon>Strophariaceae</taxon>
        <taxon>Agrocybe</taxon>
    </lineage>
</organism>
<evidence type="ECO:0000313" key="2">
    <source>
        <dbReference type="EMBL" id="KAF4613829.1"/>
    </source>
</evidence>
<accession>A0A8H4VN11</accession>
<feature type="compositionally biased region" description="Basic and acidic residues" evidence="1">
    <location>
        <begin position="547"/>
        <end position="556"/>
    </location>
</feature>
<feature type="region of interest" description="Disordered" evidence="1">
    <location>
        <begin position="790"/>
        <end position="816"/>
    </location>
</feature>
<dbReference type="Proteomes" id="UP000521872">
    <property type="component" value="Unassembled WGS sequence"/>
</dbReference>
<feature type="region of interest" description="Disordered" evidence="1">
    <location>
        <begin position="228"/>
        <end position="248"/>
    </location>
</feature>
<comment type="caution">
    <text evidence="2">The sequence shown here is derived from an EMBL/GenBank/DDBJ whole genome shotgun (WGS) entry which is preliminary data.</text>
</comment>
<proteinExistence type="predicted"/>
<sequence length="956" mass="107484">MAFLTGYKTAGVVVGLLKPELPLTAFEGGRFTLQSNMPRDSNSIPRGLALCLSKTLKLRVDSSPNDHKAFNELKNYVRLQSKIYLDVEKMPRQQQPQLSKLIKKVYEKYPQYFNKNMPDIENRYTRLKQYIQGYHGQLRRLKQESRAGEGKGTDIGDADKQANGDKENLNSEQPSCKPVPNIMDLVRDQGSRGSGVRIPSSSPRHDVPPESRSIVEMTNADILRRGSNHTTMPAHPAEKGGESSVGDPVFRSDKTLKVGFMAALGLGDTAKSRAEFQAIRSHLRTFLDTRLKTFDVTTSQPKLIDAALEDLQMEWPNYFCKHVPGAAKRLRFAHAYLVEYYTHRALRFRGEQNEATTMIDKPSPSQCPPFMTPASECPSTSTVPLSANRVTDISLPAFGIDKDVRLFLASWYKIRGVVESLPQYWPSHSPSQDLLDIEEMPKTDSSGQKGPQVYPSQGAASALMMVLQLNLSFKRLNEFEELKRYIRSQNEIYLDKAKTFGQQPRQVLEVIKKVQEERPQYFDKQISDIDVRLYLLKKYIVQAHCDARRDRPEKRNGKGRNTTSVGNSKTTQPSADNKNVNLPKKHAPTIIEMFKHVSSKPTKAAKLASIANTNATQSGSIIEITSSPIYSEYQVTSLDMWRRIGASVSSSGSAVWDVTTEADILCENDFEENPPIESTEANRRATSEVPSAHCLSKTPDDCLMAALGLDNTSERRKEYEIIKRHLRNFSNTRLETFKPATSQPKRIRAAMEDLQMEWPDIFNMHVPAAEERLDLARAYLYRYHSRRAAKLRGRSTDASAPKLEPPTRKTKFRSSFSKESGLRALNLVEPTRDVLVSVPDCERTQHAISTPPSHLPHQPSPSIVSPSRTSSTPSSQRTQAIDENVLSFLSSCQPPLTHLANVFAEIGCLTAQHLLALASISSTDEQSRYMLLKRVFGGRRVTEMEIMIVERQLALV</sequence>
<dbReference type="EMBL" id="JAACJL010000045">
    <property type="protein sequence ID" value="KAF4613829.1"/>
    <property type="molecule type" value="Genomic_DNA"/>
</dbReference>
<evidence type="ECO:0000256" key="1">
    <source>
        <dbReference type="SAM" id="MobiDB-lite"/>
    </source>
</evidence>
<evidence type="ECO:0000313" key="3">
    <source>
        <dbReference type="Proteomes" id="UP000521872"/>
    </source>
</evidence>
<feature type="compositionally biased region" description="Polar residues" evidence="1">
    <location>
        <begin position="559"/>
        <end position="580"/>
    </location>
</feature>
<reference evidence="2 3" key="1">
    <citation type="submission" date="2019-12" db="EMBL/GenBank/DDBJ databases">
        <authorList>
            <person name="Floudas D."/>
            <person name="Bentzer J."/>
            <person name="Ahren D."/>
            <person name="Johansson T."/>
            <person name="Persson P."/>
            <person name="Tunlid A."/>
        </authorList>
    </citation>
    <scope>NUCLEOTIDE SEQUENCE [LARGE SCALE GENOMIC DNA]</scope>
    <source>
        <strain evidence="2 3">CBS 102.39</strain>
    </source>
</reference>
<feature type="region of interest" description="Disordered" evidence="1">
    <location>
        <begin position="547"/>
        <end position="582"/>
    </location>
</feature>
<dbReference type="AlphaFoldDB" id="A0A8H4VN11"/>